<feature type="compositionally biased region" description="Basic and acidic residues" evidence="1">
    <location>
        <begin position="17"/>
        <end position="26"/>
    </location>
</feature>
<evidence type="ECO:0000313" key="3">
    <source>
        <dbReference type="Proteomes" id="UP000252586"/>
    </source>
</evidence>
<organism evidence="2 3">
    <name type="scientific">Nocardia puris</name>
    <dbReference type="NCBI Taxonomy" id="208602"/>
    <lineage>
        <taxon>Bacteria</taxon>
        <taxon>Bacillati</taxon>
        <taxon>Actinomycetota</taxon>
        <taxon>Actinomycetes</taxon>
        <taxon>Mycobacteriales</taxon>
        <taxon>Nocardiaceae</taxon>
        <taxon>Nocardia</taxon>
    </lineage>
</organism>
<protein>
    <submittedName>
        <fullName evidence="2">Uncharacterized protein</fullName>
    </submittedName>
</protein>
<gene>
    <name evidence="2" type="ORF">DFR74_10536</name>
</gene>
<accession>A0A366DMU9</accession>
<feature type="region of interest" description="Disordered" evidence="1">
    <location>
        <begin position="1"/>
        <end position="41"/>
    </location>
</feature>
<sequence>MKPSANRVPAALIPETPRADGPEKRPSASRVQPAATAEVSR</sequence>
<dbReference type="EMBL" id="QNRE01000005">
    <property type="protein sequence ID" value="RBO90634.1"/>
    <property type="molecule type" value="Genomic_DNA"/>
</dbReference>
<name>A0A366DMU9_9NOCA</name>
<evidence type="ECO:0000313" key="2">
    <source>
        <dbReference type="EMBL" id="RBO90634.1"/>
    </source>
</evidence>
<keyword evidence="3" id="KW-1185">Reference proteome</keyword>
<evidence type="ECO:0000256" key="1">
    <source>
        <dbReference type="SAM" id="MobiDB-lite"/>
    </source>
</evidence>
<comment type="caution">
    <text evidence="2">The sequence shown here is derived from an EMBL/GenBank/DDBJ whole genome shotgun (WGS) entry which is preliminary data.</text>
</comment>
<reference evidence="2 3" key="1">
    <citation type="submission" date="2018-06" db="EMBL/GenBank/DDBJ databases">
        <title>Genomic Encyclopedia of Type Strains, Phase IV (KMG-IV): sequencing the most valuable type-strain genomes for metagenomic binning, comparative biology and taxonomic classification.</title>
        <authorList>
            <person name="Goeker M."/>
        </authorList>
    </citation>
    <scope>NUCLEOTIDE SEQUENCE [LARGE SCALE GENOMIC DNA]</scope>
    <source>
        <strain evidence="2 3">DSM 44599</strain>
    </source>
</reference>
<dbReference type="AlphaFoldDB" id="A0A366DMU9"/>
<proteinExistence type="predicted"/>
<dbReference type="Proteomes" id="UP000252586">
    <property type="component" value="Unassembled WGS sequence"/>
</dbReference>